<protein>
    <submittedName>
        <fullName evidence="5">Pyruvate, phosphate dikinase</fullName>
    </submittedName>
</protein>
<sequence length="491" mass="56394">MARRVRAEAKSLRRCAWALSADGISRASVLRPQITETELEVVPDRPTVDAAPAPPELPQAPPEPPSPGPAPELCAPEEPGTMDAADPPATTVLPLFAQAPPGAQMESVMVNAFAMVNPPPPWNALAECRQQAERLAELESEVLEECRARQDRLFRAELQEKQDEHEKRWKHCERDFEAQIALLERRVMETRLANQEAEMQMQQDARLRHQVVQERCNVLATKLAEEQAEFNTKHFQVEQTVSSLQAELLQSQKEMEAVKLQERSLSSCLHEELSAEARCAHFVAVEEESRKAQEALLGQQLQHREAMTSCQEQRFEMEERLHHSEHLQQMARHLSETEEEVAQRAQGHERQTQEKLQEVQLEKQDLASSVRVLTAEVQASQEQVSWEHEQWQMLKLEVKEARAKQEGLLVEVQAARDFATEATNRAEAEQRERLRDLRDFQRILRQHQERLDLQQRKEIWAELQKAVTGTSEELMDFEFPCDEQLEGLKPD</sequence>
<reference evidence="3" key="1">
    <citation type="submission" date="2022-10" db="EMBL/GenBank/DDBJ databases">
        <authorList>
            <person name="Chen Y."/>
            <person name="Dougan E. K."/>
            <person name="Chan C."/>
            <person name="Rhodes N."/>
            <person name="Thang M."/>
        </authorList>
    </citation>
    <scope>NUCLEOTIDE SEQUENCE</scope>
</reference>
<dbReference type="AlphaFoldDB" id="A0A9P1FG25"/>
<dbReference type="OrthoDB" id="446199at2759"/>
<organism evidence="3">
    <name type="scientific">Cladocopium goreaui</name>
    <dbReference type="NCBI Taxonomy" id="2562237"/>
    <lineage>
        <taxon>Eukaryota</taxon>
        <taxon>Sar</taxon>
        <taxon>Alveolata</taxon>
        <taxon>Dinophyceae</taxon>
        <taxon>Suessiales</taxon>
        <taxon>Symbiodiniaceae</taxon>
        <taxon>Cladocopium</taxon>
    </lineage>
</organism>
<feature type="region of interest" description="Disordered" evidence="2">
    <location>
        <begin position="334"/>
        <end position="355"/>
    </location>
</feature>
<evidence type="ECO:0000256" key="2">
    <source>
        <dbReference type="SAM" id="MobiDB-lite"/>
    </source>
</evidence>
<evidence type="ECO:0000313" key="3">
    <source>
        <dbReference type="EMBL" id="CAI3974736.1"/>
    </source>
</evidence>
<evidence type="ECO:0000313" key="5">
    <source>
        <dbReference type="EMBL" id="CAL4762048.1"/>
    </source>
</evidence>
<gene>
    <name evidence="3" type="ORF">C1SCF055_LOCUS3114</name>
</gene>
<keyword evidence="6" id="KW-1185">Reference proteome</keyword>
<proteinExistence type="predicted"/>
<feature type="compositionally biased region" description="Pro residues" evidence="2">
    <location>
        <begin position="52"/>
        <end position="70"/>
    </location>
</feature>
<reference evidence="4" key="2">
    <citation type="submission" date="2024-04" db="EMBL/GenBank/DDBJ databases">
        <authorList>
            <person name="Chen Y."/>
            <person name="Shah S."/>
            <person name="Dougan E. K."/>
            <person name="Thang M."/>
            <person name="Chan C."/>
        </authorList>
    </citation>
    <scope>NUCLEOTIDE SEQUENCE [LARGE SCALE GENOMIC DNA]</scope>
</reference>
<evidence type="ECO:0000256" key="1">
    <source>
        <dbReference type="SAM" id="Coils"/>
    </source>
</evidence>
<dbReference type="EMBL" id="CAMXCT010000154">
    <property type="protein sequence ID" value="CAI3974736.1"/>
    <property type="molecule type" value="Genomic_DNA"/>
</dbReference>
<dbReference type="Proteomes" id="UP001152797">
    <property type="component" value="Unassembled WGS sequence"/>
</dbReference>
<feature type="compositionally biased region" description="Basic and acidic residues" evidence="2">
    <location>
        <begin position="346"/>
        <end position="355"/>
    </location>
</feature>
<dbReference type="EMBL" id="CAMXCT020000154">
    <property type="protein sequence ID" value="CAL1128111.1"/>
    <property type="molecule type" value="Genomic_DNA"/>
</dbReference>
<keyword evidence="5" id="KW-0670">Pyruvate</keyword>
<evidence type="ECO:0000313" key="4">
    <source>
        <dbReference type="EMBL" id="CAL1128111.1"/>
    </source>
</evidence>
<feature type="coiled-coil region" evidence="1">
    <location>
        <begin position="125"/>
        <end position="205"/>
    </location>
</feature>
<name>A0A9P1FG25_9DINO</name>
<dbReference type="EMBL" id="CAMXCT030000154">
    <property type="protein sequence ID" value="CAL4762048.1"/>
    <property type="molecule type" value="Genomic_DNA"/>
</dbReference>
<feature type="region of interest" description="Disordered" evidence="2">
    <location>
        <begin position="36"/>
        <end position="88"/>
    </location>
</feature>
<keyword evidence="1" id="KW-0175">Coiled coil</keyword>
<accession>A0A9P1FG25</accession>
<evidence type="ECO:0000313" key="6">
    <source>
        <dbReference type="Proteomes" id="UP001152797"/>
    </source>
</evidence>
<comment type="caution">
    <text evidence="3">The sequence shown here is derived from an EMBL/GenBank/DDBJ whole genome shotgun (WGS) entry which is preliminary data.</text>
</comment>